<evidence type="ECO:0000313" key="21">
    <source>
        <dbReference type="Proteomes" id="UP000271087"/>
    </source>
</evidence>
<feature type="signal peptide" evidence="19">
    <location>
        <begin position="1"/>
        <end position="31"/>
    </location>
</feature>
<protein>
    <submittedName>
        <fullName evidence="22">Endoplasmic oxidoreductin-1</fullName>
    </submittedName>
</protein>
<sequence>MTVAKRICPIAILASTFVLLLLCVLEYKVWAQLQPDKECFCKSLGLIDDCRCTTESIDDFNNYEVFPILQQLLTRDFFKFYKVNMEKKCPFWPDDRMCMSKECGIGYCDDEVPSGLKQPVIISVVRSELNRTFLKNNSVITQIGGVDSTCKKEESNAFDPLDTTLTEGDRQQLNDMDWHDENQDKFCDFEDEESADMHYVDLSRNPERYTGYKGDSAQKVWTCIYQENCFKPNMKFDKNFLIHPNSFGMCFEKRVFYRLISGLHSAITISIASNSFKPNPAGFGDGIWFRNTELFKNRFVRTPEGPQRLKNVYFVYLLELRALVKAAPYFRKELFYTGNPKDDAETRKTVEKLMNTLKKFNDPFDETEMFTGVEATARELREEFRQHFFNISRIMDCVGCDKCRLWGKLQTHGMGTALKILFSDLPTSHYKTKDGTIHPPFQLTRNEVVSLFQSFGRYASSIREVDEFRRAMI</sequence>
<evidence type="ECO:0000256" key="4">
    <source>
        <dbReference type="ARBA" id="ARBA00011802"/>
    </source>
</evidence>
<evidence type="ECO:0000256" key="11">
    <source>
        <dbReference type="ARBA" id="ARBA00023002"/>
    </source>
</evidence>
<comment type="subunit">
    <text evidence="4">May function both as a monomer and a homodimer.</text>
</comment>
<evidence type="ECO:0000256" key="2">
    <source>
        <dbReference type="ARBA" id="ARBA00004367"/>
    </source>
</evidence>
<keyword evidence="5" id="KW-0813">Transport</keyword>
<evidence type="ECO:0000313" key="22">
    <source>
        <dbReference type="WBParaSite" id="nOo.2.0.1.t04756-RA"/>
    </source>
</evidence>
<dbReference type="STRING" id="42157.A0A182E9P3"/>
<keyword evidence="6" id="KW-0285">Flavoprotein</keyword>
<comment type="cofactor">
    <cofactor evidence="1 17">
        <name>FAD</name>
        <dbReference type="ChEBI" id="CHEBI:57692"/>
    </cofactor>
</comment>
<keyword evidence="8" id="KW-0256">Endoplasmic reticulum</keyword>
<evidence type="ECO:0000313" key="20">
    <source>
        <dbReference type="EMBL" id="VDK74392.1"/>
    </source>
</evidence>
<dbReference type="InterPro" id="IPR007266">
    <property type="entry name" value="Ero1"/>
</dbReference>
<evidence type="ECO:0000256" key="10">
    <source>
        <dbReference type="ARBA" id="ARBA00022982"/>
    </source>
</evidence>
<dbReference type="InterPro" id="IPR037192">
    <property type="entry name" value="ERO1-like_sf"/>
</dbReference>
<dbReference type="PANTHER" id="PTHR12613:SF0">
    <property type="entry name" value="ERO1-LIKE PROTEIN"/>
    <property type="match status" value="1"/>
</dbReference>
<keyword evidence="15" id="KW-0676">Redox-active center</keyword>
<dbReference type="GO" id="GO:0005789">
    <property type="term" value="C:endoplasmic reticulum membrane"/>
    <property type="evidence" value="ECO:0007669"/>
    <property type="project" value="UniProtKB-SubCell"/>
</dbReference>
<evidence type="ECO:0000256" key="8">
    <source>
        <dbReference type="ARBA" id="ARBA00022824"/>
    </source>
</evidence>
<keyword evidence="11" id="KW-0560">Oxidoreductase</keyword>
<evidence type="ECO:0000256" key="7">
    <source>
        <dbReference type="ARBA" id="ARBA00022729"/>
    </source>
</evidence>
<dbReference type="WBParaSite" id="nOo.2.0.1.t04756-RA">
    <property type="protein sequence ID" value="nOo.2.0.1.t04756-RA"/>
    <property type="gene ID" value="nOo.2.0.1.g04756"/>
</dbReference>
<evidence type="ECO:0000256" key="3">
    <source>
        <dbReference type="ARBA" id="ARBA00008277"/>
    </source>
</evidence>
<dbReference type="GO" id="GO:0034975">
    <property type="term" value="P:protein folding in endoplasmic reticulum"/>
    <property type="evidence" value="ECO:0007669"/>
    <property type="project" value="InterPro"/>
</dbReference>
<name>A0A182E9P3_ONCOC</name>
<feature type="disulfide bond" description="Redox-active" evidence="18">
    <location>
        <begin position="98"/>
        <end position="103"/>
    </location>
</feature>
<evidence type="ECO:0000256" key="12">
    <source>
        <dbReference type="ARBA" id="ARBA00023136"/>
    </source>
</evidence>
<dbReference type="GO" id="GO:0015035">
    <property type="term" value="F:protein-disulfide reductase activity"/>
    <property type="evidence" value="ECO:0007669"/>
    <property type="project" value="InterPro"/>
</dbReference>
<feature type="binding site" evidence="17">
    <location>
        <position position="210"/>
    </location>
    <ligand>
        <name>FAD</name>
        <dbReference type="ChEBI" id="CHEBI:57692"/>
    </ligand>
</feature>
<dbReference type="GO" id="GO:0071949">
    <property type="term" value="F:FAD binding"/>
    <property type="evidence" value="ECO:0007669"/>
    <property type="project" value="InterPro"/>
</dbReference>
<feature type="active site" description="Nucleophile" evidence="16">
    <location>
        <position position="400"/>
    </location>
</feature>
<comment type="subcellular location">
    <subcellularLocation>
        <location evidence="2">Endoplasmic reticulum membrane</location>
        <topology evidence="2">Peripheral membrane protein</topology>
        <orientation evidence="2">Lumenal side</orientation>
    </subcellularLocation>
</comment>
<evidence type="ECO:0000256" key="1">
    <source>
        <dbReference type="ARBA" id="ARBA00001974"/>
    </source>
</evidence>
<evidence type="ECO:0000256" key="6">
    <source>
        <dbReference type="ARBA" id="ARBA00022630"/>
    </source>
</evidence>
<evidence type="ECO:0000256" key="15">
    <source>
        <dbReference type="ARBA" id="ARBA00023284"/>
    </source>
</evidence>
<keyword evidence="14" id="KW-0325">Glycoprotein</keyword>
<dbReference type="PANTHER" id="PTHR12613">
    <property type="entry name" value="ERO1-RELATED"/>
    <property type="match status" value="1"/>
</dbReference>
<evidence type="ECO:0000256" key="16">
    <source>
        <dbReference type="PIRSR" id="PIRSR017205-1"/>
    </source>
</evidence>
<dbReference type="GO" id="GO:0016972">
    <property type="term" value="F:thiol oxidase activity"/>
    <property type="evidence" value="ECO:0007669"/>
    <property type="project" value="InterPro"/>
</dbReference>
<reference evidence="20 21" key="2">
    <citation type="submission" date="2018-08" db="EMBL/GenBank/DDBJ databases">
        <authorList>
            <person name="Laetsch R D."/>
            <person name="Stevens L."/>
            <person name="Kumar S."/>
            <person name="Blaxter L. M."/>
        </authorList>
    </citation>
    <scope>NUCLEOTIDE SEQUENCE [LARGE SCALE GENOMIC DNA]</scope>
</reference>
<feature type="binding site" evidence="17">
    <location>
        <position position="298"/>
    </location>
    <ligand>
        <name>FAD</name>
        <dbReference type="ChEBI" id="CHEBI:57692"/>
    </ligand>
</feature>
<dbReference type="EMBL" id="UYRW01001129">
    <property type="protein sequence ID" value="VDK74392.1"/>
    <property type="molecule type" value="Genomic_DNA"/>
</dbReference>
<keyword evidence="10" id="KW-0249">Electron transport</keyword>
<keyword evidence="9 17" id="KW-0274">FAD</keyword>
<feature type="binding site" evidence="17">
    <location>
        <position position="221"/>
    </location>
    <ligand>
        <name>FAD</name>
        <dbReference type="ChEBI" id="CHEBI:57692"/>
    </ligand>
</feature>
<proteinExistence type="inferred from homology"/>
<dbReference type="OrthoDB" id="269384at2759"/>
<dbReference type="PIRSF" id="PIRSF017205">
    <property type="entry name" value="ERO1"/>
    <property type="match status" value="1"/>
</dbReference>
<keyword evidence="13 18" id="KW-1015">Disulfide bond</keyword>
<evidence type="ECO:0000256" key="13">
    <source>
        <dbReference type="ARBA" id="ARBA00023157"/>
    </source>
</evidence>
<keyword evidence="21" id="KW-1185">Reference proteome</keyword>
<accession>A0A182E9P3</accession>
<feature type="chain" id="PRO_5043137387" evidence="19">
    <location>
        <begin position="32"/>
        <end position="473"/>
    </location>
</feature>
<evidence type="ECO:0000256" key="17">
    <source>
        <dbReference type="PIRSR" id="PIRSR017205-2"/>
    </source>
</evidence>
<evidence type="ECO:0000256" key="5">
    <source>
        <dbReference type="ARBA" id="ARBA00022448"/>
    </source>
</evidence>
<feature type="binding site" evidence="17">
    <location>
        <position position="208"/>
    </location>
    <ligand>
        <name>FAD</name>
        <dbReference type="ChEBI" id="CHEBI:57692"/>
    </ligand>
</feature>
<keyword evidence="12" id="KW-0472">Membrane</keyword>
<organism evidence="22">
    <name type="scientific">Onchocerca ochengi</name>
    <name type="common">Filarial nematode worm</name>
    <dbReference type="NCBI Taxonomy" id="42157"/>
    <lineage>
        <taxon>Eukaryota</taxon>
        <taxon>Metazoa</taxon>
        <taxon>Ecdysozoa</taxon>
        <taxon>Nematoda</taxon>
        <taxon>Chromadorea</taxon>
        <taxon>Rhabditida</taxon>
        <taxon>Spirurina</taxon>
        <taxon>Spiruromorpha</taxon>
        <taxon>Filarioidea</taxon>
        <taxon>Onchocercidae</taxon>
        <taxon>Onchocerca</taxon>
    </lineage>
</organism>
<reference evidence="22" key="1">
    <citation type="submission" date="2016-06" db="UniProtKB">
        <authorList>
            <consortium name="WormBaseParasite"/>
        </authorList>
    </citation>
    <scope>IDENTIFICATION</scope>
</reference>
<keyword evidence="7 19" id="KW-0732">Signal</keyword>
<dbReference type="Proteomes" id="UP000271087">
    <property type="component" value="Unassembled WGS sequence"/>
</dbReference>
<feature type="disulfide bond" description="Redox-active" evidence="18">
    <location>
        <begin position="400"/>
        <end position="403"/>
    </location>
</feature>
<feature type="active site" evidence="16">
    <location>
        <position position="403"/>
    </location>
</feature>
<evidence type="ECO:0000256" key="18">
    <source>
        <dbReference type="PIRSR" id="PIRSR017205-3"/>
    </source>
</evidence>
<evidence type="ECO:0000256" key="19">
    <source>
        <dbReference type="SAM" id="SignalP"/>
    </source>
</evidence>
<feature type="binding site" evidence="17">
    <location>
        <position position="264"/>
    </location>
    <ligand>
        <name>FAD</name>
        <dbReference type="ChEBI" id="CHEBI:57692"/>
    </ligand>
</feature>
<dbReference type="Pfam" id="PF04137">
    <property type="entry name" value="ERO1"/>
    <property type="match status" value="1"/>
</dbReference>
<dbReference type="SUPFAM" id="SSF110019">
    <property type="entry name" value="ERO1-like"/>
    <property type="match status" value="1"/>
</dbReference>
<evidence type="ECO:0000256" key="14">
    <source>
        <dbReference type="ARBA" id="ARBA00023180"/>
    </source>
</evidence>
<feature type="binding site" evidence="17">
    <location>
        <position position="261"/>
    </location>
    <ligand>
        <name>FAD</name>
        <dbReference type="ChEBI" id="CHEBI:57692"/>
    </ligand>
</feature>
<comment type="similarity">
    <text evidence="3">Belongs to the EROs family.</text>
</comment>
<gene>
    <name evidence="20" type="ORF">NOO_LOCUS4756</name>
</gene>
<dbReference type="AlphaFoldDB" id="A0A182E9P3"/>
<evidence type="ECO:0000256" key="9">
    <source>
        <dbReference type="ARBA" id="ARBA00022827"/>
    </source>
</evidence>